<proteinExistence type="predicted"/>
<keyword evidence="3" id="KW-1185">Reference proteome</keyword>
<accession>J3KK92</accession>
<dbReference type="Proteomes" id="UP000001261">
    <property type="component" value="Unassembled WGS sequence"/>
</dbReference>
<reference evidence="3" key="2">
    <citation type="journal article" date="2010" name="Genome Res.">
        <title>Population genomic sequencing of Coccidioides fungi reveals recent hybridization and transposon control.</title>
        <authorList>
            <person name="Neafsey D.E."/>
            <person name="Barker B.M."/>
            <person name="Sharpton T.J."/>
            <person name="Stajich J.E."/>
            <person name="Park D.J."/>
            <person name="Whiston E."/>
            <person name="Hung C.-Y."/>
            <person name="McMahan C."/>
            <person name="White J."/>
            <person name="Sykes S."/>
            <person name="Heiman D."/>
            <person name="Young S."/>
            <person name="Zeng Q."/>
            <person name="Abouelleil A."/>
            <person name="Aftuck L."/>
            <person name="Bessette D."/>
            <person name="Brown A."/>
            <person name="FitzGerald M."/>
            <person name="Lui A."/>
            <person name="Macdonald J.P."/>
            <person name="Priest M."/>
            <person name="Orbach M.J."/>
            <person name="Galgiani J.N."/>
            <person name="Kirkland T.N."/>
            <person name="Cole G.T."/>
            <person name="Birren B.W."/>
            <person name="Henn M.R."/>
            <person name="Taylor J.W."/>
            <person name="Rounsley S.D."/>
        </authorList>
    </citation>
    <scope>GENOME REANNOTATION</scope>
    <source>
        <strain evidence="3">RS</strain>
    </source>
</reference>
<dbReference type="InParanoid" id="J3KK92"/>
<evidence type="ECO:0000313" key="2">
    <source>
        <dbReference type="EMBL" id="EAS36573.3"/>
    </source>
</evidence>
<dbReference type="RefSeq" id="XP_001248156.2">
    <property type="nucleotide sequence ID" value="XM_001248155.2"/>
</dbReference>
<dbReference type="GeneID" id="4567924"/>
<dbReference type="KEGG" id="cim:CIMG_01927"/>
<evidence type="ECO:0000256" key="1">
    <source>
        <dbReference type="SAM" id="MobiDB-lite"/>
    </source>
</evidence>
<sequence length="187" mass="20305">MHVLWSTELLDFKRPSAVAVNSTWFIIQQLFGVDLVVLVDMDPGGSSCRKSAAVGLDPPPVPRSPLGPAASGNRLTRWARGEPLSFVGMMIHRKVKRQVASWRITDTFRRVPILETQLSSHSPTRSALPQKTRRSGQADPSPPTATLPPSTLKPCAGRHPSHHPSRHLPALVYPAAIARAGSSLHPS</sequence>
<organism evidence="2 3">
    <name type="scientific">Coccidioides immitis (strain RS)</name>
    <name type="common">Valley fever fungus</name>
    <dbReference type="NCBI Taxonomy" id="246410"/>
    <lineage>
        <taxon>Eukaryota</taxon>
        <taxon>Fungi</taxon>
        <taxon>Dikarya</taxon>
        <taxon>Ascomycota</taxon>
        <taxon>Pezizomycotina</taxon>
        <taxon>Eurotiomycetes</taxon>
        <taxon>Eurotiomycetidae</taxon>
        <taxon>Onygenales</taxon>
        <taxon>Onygenaceae</taxon>
        <taxon>Coccidioides</taxon>
    </lineage>
</organism>
<name>J3KK92_COCIM</name>
<dbReference type="AlphaFoldDB" id="J3KK92"/>
<dbReference type="VEuPathDB" id="FungiDB:CIMG_01927"/>
<feature type="region of interest" description="Disordered" evidence="1">
    <location>
        <begin position="115"/>
        <end position="167"/>
    </location>
</feature>
<gene>
    <name evidence="2" type="ORF">CIMG_01927</name>
</gene>
<feature type="region of interest" description="Disordered" evidence="1">
    <location>
        <begin position="50"/>
        <end position="73"/>
    </location>
</feature>
<dbReference type="EMBL" id="GG704911">
    <property type="protein sequence ID" value="EAS36573.3"/>
    <property type="molecule type" value="Genomic_DNA"/>
</dbReference>
<evidence type="ECO:0000313" key="3">
    <source>
        <dbReference type="Proteomes" id="UP000001261"/>
    </source>
</evidence>
<feature type="compositionally biased region" description="Polar residues" evidence="1">
    <location>
        <begin position="116"/>
        <end position="129"/>
    </location>
</feature>
<reference evidence="3" key="1">
    <citation type="journal article" date="2009" name="Genome Res.">
        <title>Comparative genomic analyses of the human fungal pathogens Coccidioides and their relatives.</title>
        <authorList>
            <person name="Sharpton T.J."/>
            <person name="Stajich J.E."/>
            <person name="Rounsley S.D."/>
            <person name="Gardner M.J."/>
            <person name="Wortman J.R."/>
            <person name="Jordar V.S."/>
            <person name="Maiti R."/>
            <person name="Kodira C.D."/>
            <person name="Neafsey D.E."/>
            <person name="Zeng Q."/>
            <person name="Hung C.-Y."/>
            <person name="McMahan C."/>
            <person name="Muszewska A."/>
            <person name="Grynberg M."/>
            <person name="Mandel M.A."/>
            <person name="Kellner E.M."/>
            <person name="Barker B.M."/>
            <person name="Galgiani J.N."/>
            <person name="Orbach M.J."/>
            <person name="Kirkland T.N."/>
            <person name="Cole G.T."/>
            <person name="Henn M.R."/>
            <person name="Birren B.W."/>
            <person name="Taylor J.W."/>
        </authorList>
    </citation>
    <scope>NUCLEOTIDE SEQUENCE [LARGE SCALE GENOMIC DNA]</scope>
    <source>
        <strain evidence="3">RS</strain>
    </source>
</reference>
<protein>
    <submittedName>
        <fullName evidence="2">Uncharacterized protein</fullName>
    </submittedName>
</protein>